<proteinExistence type="predicted"/>
<gene>
    <name evidence="1" type="ORF">NJ959_11255</name>
</gene>
<comment type="caution">
    <text evidence="1">The sequence shown here is derived from an EMBL/GenBank/DDBJ whole genome shotgun (WGS) entry which is preliminary data.</text>
</comment>
<dbReference type="Proteomes" id="UP001204953">
    <property type="component" value="Unassembled WGS sequence"/>
</dbReference>
<dbReference type="RefSeq" id="WP_254011823.1">
    <property type="nucleotide sequence ID" value="NZ_JAMZMM010000089.1"/>
</dbReference>
<dbReference type="EMBL" id="JAMZMM010000089">
    <property type="protein sequence ID" value="MCP2729034.1"/>
    <property type="molecule type" value="Genomic_DNA"/>
</dbReference>
<keyword evidence="2" id="KW-1185">Reference proteome</keyword>
<protein>
    <submittedName>
        <fullName evidence="1">Uncharacterized protein</fullName>
    </submittedName>
</protein>
<organism evidence="1 2">
    <name type="scientific">Limnofasciculus baicalensis BBK-W-15</name>
    <dbReference type="NCBI Taxonomy" id="2699891"/>
    <lineage>
        <taxon>Bacteria</taxon>
        <taxon>Bacillati</taxon>
        <taxon>Cyanobacteriota</taxon>
        <taxon>Cyanophyceae</taxon>
        <taxon>Coleofasciculales</taxon>
        <taxon>Coleofasciculaceae</taxon>
        <taxon>Limnofasciculus</taxon>
        <taxon>Limnofasciculus baicalensis</taxon>
    </lineage>
</organism>
<accession>A0AAE3GR64</accession>
<dbReference type="AlphaFoldDB" id="A0AAE3GR64"/>
<sequence>MELATLSAAAITTLIVTKALEKSGELLGENGMKQVSKFMQLLREKFLPTADKLAVIEQLPPSPDKQNLALQVSQDVAAAASKDTDVAKAVEDIAKAFRQAEANKTTVYQNVIQKDNQKAVNVGHVDTFNM</sequence>
<evidence type="ECO:0000313" key="1">
    <source>
        <dbReference type="EMBL" id="MCP2729034.1"/>
    </source>
</evidence>
<name>A0AAE3GR64_9CYAN</name>
<evidence type="ECO:0000313" key="2">
    <source>
        <dbReference type="Proteomes" id="UP001204953"/>
    </source>
</evidence>
<reference evidence="1" key="1">
    <citation type="submission" date="2022-06" db="EMBL/GenBank/DDBJ databases">
        <title>New cyanobacteria of genus Symplocastrum in benthos of Lake Baikal.</title>
        <authorList>
            <person name="Sorokovikova E."/>
            <person name="Tikhonova I."/>
            <person name="Krasnopeev A."/>
            <person name="Evseev P."/>
            <person name="Gladkikh A."/>
            <person name="Belykh O."/>
        </authorList>
    </citation>
    <scope>NUCLEOTIDE SEQUENCE</scope>
    <source>
        <strain evidence="1">BBK-W-15</strain>
    </source>
</reference>